<keyword evidence="4" id="KW-0472">Membrane</keyword>
<feature type="compositionally biased region" description="Pro residues" evidence="5">
    <location>
        <begin position="865"/>
        <end position="875"/>
    </location>
</feature>
<dbReference type="Gene3D" id="2.30.42.10">
    <property type="match status" value="2"/>
</dbReference>
<accession>A0A4P6XUU5</accession>
<feature type="region of interest" description="Disordered" evidence="5">
    <location>
        <begin position="510"/>
        <end position="713"/>
    </location>
</feature>
<protein>
    <submittedName>
        <fullName evidence="7">GRASP55/65 PDZ-like domain-containing protein</fullName>
    </submittedName>
</protein>
<dbReference type="PANTHER" id="PTHR12893">
    <property type="entry name" value="GOLGI REASSEMBLY STACKING PROTEIN GRASP"/>
    <property type="match status" value="1"/>
</dbReference>
<organism evidence="7 8">
    <name type="scientific">Metschnikowia aff. pulcherrima</name>
    <dbReference type="NCBI Taxonomy" id="2163413"/>
    <lineage>
        <taxon>Eukaryota</taxon>
        <taxon>Fungi</taxon>
        <taxon>Dikarya</taxon>
        <taxon>Ascomycota</taxon>
        <taxon>Saccharomycotina</taxon>
        <taxon>Pichiomycetes</taxon>
        <taxon>Metschnikowiaceae</taxon>
        <taxon>Metschnikowia</taxon>
    </lineage>
</organism>
<evidence type="ECO:0000259" key="6">
    <source>
        <dbReference type="PROSITE" id="PS51865"/>
    </source>
</evidence>
<feature type="region of interest" description="Disordered" evidence="5">
    <location>
        <begin position="373"/>
        <end position="403"/>
    </location>
</feature>
<dbReference type="Proteomes" id="UP000292447">
    <property type="component" value="Chromosome V"/>
</dbReference>
<evidence type="ECO:0000256" key="2">
    <source>
        <dbReference type="ARBA" id="ARBA00022737"/>
    </source>
</evidence>
<dbReference type="PANTHER" id="PTHR12893:SF0">
    <property type="entry name" value="GRASP65"/>
    <property type="match status" value="1"/>
</dbReference>
<dbReference type="GO" id="GO:0000139">
    <property type="term" value="C:Golgi membrane"/>
    <property type="evidence" value="ECO:0007669"/>
    <property type="project" value="UniProtKB-SubCell"/>
</dbReference>
<reference evidence="8" key="1">
    <citation type="submission" date="2019-03" db="EMBL/GenBank/DDBJ databases">
        <title>Snf2 controls pulcherriminic acid biosynthesis and connects pigmentation and antifungal activity of the yeast Metschnikowia pulcherrima.</title>
        <authorList>
            <person name="Gore-Lloyd D."/>
            <person name="Sumann I."/>
            <person name="Brachmann A.O."/>
            <person name="Schneeberger K."/>
            <person name="Ortiz-Merino R.A."/>
            <person name="Moreno-Beltran M."/>
            <person name="Schlaefli M."/>
            <person name="Kirner P."/>
            <person name="Santos Kron A."/>
            <person name="Wolfe K.H."/>
            <person name="Piel J."/>
            <person name="Ahrens C.H."/>
            <person name="Henk D."/>
            <person name="Freimoser F.M."/>
        </authorList>
    </citation>
    <scope>NUCLEOTIDE SEQUENCE [LARGE SCALE GENOMIC DNA]</scope>
    <source>
        <strain evidence="8">APC 1.2</strain>
    </source>
</reference>
<evidence type="ECO:0000256" key="5">
    <source>
        <dbReference type="SAM" id="MobiDB-lite"/>
    </source>
</evidence>
<dbReference type="InterPro" id="IPR036034">
    <property type="entry name" value="PDZ_sf"/>
</dbReference>
<dbReference type="InterPro" id="IPR007583">
    <property type="entry name" value="GRASP55_65"/>
</dbReference>
<dbReference type="STRING" id="2163413.A0A4P6XUU5"/>
<evidence type="ECO:0000313" key="7">
    <source>
        <dbReference type="EMBL" id="QBM89998.1"/>
    </source>
</evidence>
<dbReference type="GO" id="GO:0007030">
    <property type="term" value="P:Golgi organization"/>
    <property type="evidence" value="ECO:0007669"/>
    <property type="project" value="TreeGrafter"/>
</dbReference>
<feature type="compositionally biased region" description="Polar residues" evidence="5">
    <location>
        <begin position="578"/>
        <end position="589"/>
    </location>
</feature>
<gene>
    <name evidence="7" type="primary">MPUL0E02350</name>
    <name evidence="7" type="ORF">METSCH_E02350</name>
</gene>
<evidence type="ECO:0000256" key="1">
    <source>
        <dbReference type="ARBA" id="ARBA00004394"/>
    </source>
</evidence>
<proteinExistence type="predicted"/>
<feature type="compositionally biased region" description="Polar residues" evidence="5">
    <location>
        <begin position="533"/>
        <end position="555"/>
    </location>
</feature>
<evidence type="ECO:0000256" key="3">
    <source>
        <dbReference type="ARBA" id="ARBA00023034"/>
    </source>
</evidence>
<dbReference type="Pfam" id="PF04495">
    <property type="entry name" value="GRASP55_65"/>
    <property type="match status" value="1"/>
</dbReference>
<feature type="domain" description="PDZ GRASP-type" evidence="6">
    <location>
        <begin position="239"/>
        <end position="352"/>
    </location>
</feature>
<evidence type="ECO:0000256" key="4">
    <source>
        <dbReference type="ARBA" id="ARBA00023136"/>
    </source>
</evidence>
<feature type="compositionally biased region" description="Polar residues" evidence="5">
    <location>
        <begin position="773"/>
        <end position="787"/>
    </location>
</feature>
<sequence>MIIFETKMSTSISIIVISITDSVIVNLHTRTSTSTGPAQPRLKLKFHFTPSKNKPAIGMFSFAKKLKDKLEGSSKESDSYFRENLNINNAGHGLRVLYVTPDSTAQKHQFEAWFDYIVGINGHDLPMKYPISHARSYSIGEDGSFSYSNKDESDEASMVDFDLLAQEFAMAALGPHKTVTFKVWSAKGGVERDISVQLTPSEKRDADIQNTPGKWHLHADLFAELGLTVSSQHLNTATQVWKILNTHPHSPAFQALLVPYSDYIIGCDSAFPSDTSGKGLLAGGGEHLLATVVSSYYTRHNATLQDDRIPITFYVYNQDFDVVRPVTVYLSRGWAPAQNKGILGCDVGYGLLHRLPAVPGKFALLENETSQNLDASAGPDLADRPDLQNAPPAAPSLSQSTALHDTFKVTTPAPVLKSKPLNRYAPESVKETSSAEIEETPVETYIEDDTNAENLDFDAERIEISEDLVAEESAKSIKPATNFARAAENVDAHTPIESAQIYDSFEVTAQEKPASGSELQPEINLESGAKEGTQPSSEDIVTTDESIPATKSPQDTAIVHDQPSSELDFLNEPETEATPGSNENLVQPDTQRRADDPRAQSENNEDEIQVGSSQEIDLPKEDKKDGDSHHEVEKGLEIKDNKHANSVEFPIPDDILVPPVTKTEAESDAVPFAEVFETVPKEKSGSEDTTNKERILPENENNQIETSPKMSKIDSLLEEDEDFLDLAEDEVFVPQNAHGISELQPAPESEPMCEIPLDESKPPTFADSIVQEVPQSPSKGSEANVSPSKPLFSPMKSNPPPILPHTQNSSGVPLTSPVSKPARRRKAHGPSANLGSLADFMNEELSRSKANDVSNATRGDISDDVPPPPPKSLKH</sequence>
<feature type="compositionally biased region" description="Basic and acidic residues" evidence="5">
    <location>
        <begin position="679"/>
        <end position="697"/>
    </location>
</feature>
<dbReference type="PROSITE" id="PS51865">
    <property type="entry name" value="PDZ_GRASP"/>
    <property type="match status" value="1"/>
</dbReference>
<name>A0A4P6XUU5_9ASCO</name>
<feature type="compositionally biased region" description="Basic and acidic residues" evidence="5">
    <location>
        <begin position="590"/>
        <end position="599"/>
    </location>
</feature>
<feature type="compositionally biased region" description="Basic and acidic residues" evidence="5">
    <location>
        <begin position="617"/>
        <end position="645"/>
    </location>
</feature>
<evidence type="ECO:0000313" key="8">
    <source>
        <dbReference type="Proteomes" id="UP000292447"/>
    </source>
</evidence>
<keyword evidence="2" id="KW-0677">Repeat</keyword>
<keyword evidence="8" id="KW-1185">Reference proteome</keyword>
<feature type="compositionally biased region" description="Polar residues" evidence="5">
    <location>
        <begin position="699"/>
        <end position="709"/>
    </location>
</feature>
<feature type="compositionally biased region" description="Polar residues" evidence="5">
    <location>
        <begin position="805"/>
        <end position="818"/>
    </location>
</feature>
<dbReference type="InterPro" id="IPR024958">
    <property type="entry name" value="GRASP_PDZ"/>
</dbReference>
<dbReference type="EMBL" id="CP034460">
    <property type="protein sequence ID" value="QBM89998.1"/>
    <property type="molecule type" value="Genomic_DNA"/>
</dbReference>
<keyword evidence="3" id="KW-0333">Golgi apparatus</keyword>
<dbReference type="AlphaFoldDB" id="A0A4P6XUU5"/>
<feature type="region of interest" description="Disordered" evidence="5">
    <location>
        <begin position="740"/>
        <end position="875"/>
    </location>
</feature>
<comment type="subcellular location">
    <subcellularLocation>
        <location evidence="1">Golgi apparatus membrane</location>
    </subcellularLocation>
</comment>